<comment type="caution">
    <text evidence="1">The sequence shown here is derived from an EMBL/GenBank/DDBJ whole genome shotgun (WGS) entry which is preliminary data.</text>
</comment>
<gene>
    <name evidence="1" type="ORF">ENV30_05780</name>
</gene>
<reference evidence="1" key="1">
    <citation type="journal article" date="2020" name="mSystems">
        <title>Genome- and Community-Level Interaction Insights into Carbon Utilization and Element Cycling Functions of Hydrothermarchaeota in Hydrothermal Sediment.</title>
        <authorList>
            <person name="Zhou Z."/>
            <person name="Liu Y."/>
            <person name="Xu W."/>
            <person name="Pan J."/>
            <person name="Luo Z.H."/>
            <person name="Li M."/>
        </authorList>
    </citation>
    <scope>NUCLEOTIDE SEQUENCE [LARGE SCALE GENOMIC DNA]</scope>
    <source>
        <strain evidence="1">SpSt-747</strain>
    </source>
</reference>
<accession>A0A7V3YGV0</accession>
<organism evidence="1">
    <name type="scientific">Candidatus Caldatribacterium californiense</name>
    <dbReference type="NCBI Taxonomy" id="1454726"/>
    <lineage>
        <taxon>Bacteria</taxon>
        <taxon>Pseudomonadati</taxon>
        <taxon>Atribacterota</taxon>
        <taxon>Atribacteria</taxon>
        <taxon>Atribacterales</taxon>
        <taxon>Candidatus Caldatribacteriaceae</taxon>
        <taxon>Candidatus Caldatribacterium</taxon>
    </lineage>
</organism>
<proteinExistence type="predicted"/>
<dbReference type="AlphaFoldDB" id="A0A7V3YGV0"/>
<dbReference type="EMBL" id="DTFV01000083">
    <property type="protein sequence ID" value="HGI30801.1"/>
    <property type="molecule type" value="Genomic_DNA"/>
</dbReference>
<evidence type="ECO:0000313" key="1">
    <source>
        <dbReference type="EMBL" id="HGI30801.1"/>
    </source>
</evidence>
<name>A0A7V3YGV0_9BACT</name>
<protein>
    <submittedName>
        <fullName evidence="1">Uncharacterized protein</fullName>
    </submittedName>
</protein>
<sequence>MERVRWTGHPFVDAGLSAIAAVTGVSDVKDLEAGHFEHAAAELERVLLSDQALGIGVEKSFARGALSQIFPNSELVNPSNWRGRTPEEKAENVRRKFQFLTACGSFP</sequence>